<dbReference type="PANTHER" id="PTHR30572:SF4">
    <property type="entry name" value="ABC TRANSPORTER PERMEASE YTRF"/>
    <property type="match status" value="1"/>
</dbReference>
<organism evidence="9">
    <name type="scientific">marine metagenome</name>
    <dbReference type="NCBI Taxonomy" id="408172"/>
    <lineage>
        <taxon>unclassified sequences</taxon>
        <taxon>metagenomes</taxon>
        <taxon>ecological metagenomes</taxon>
    </lineage>
</organism>
<evidence type="ECO:0000256" key="2">
    <source>
        <dbReference type="ARBA" id="ARBA00022475"/>
    </source>
</evidence>
<feature type="non-terminal residue" evidence="9">
    <location>
        <position position="1"/>
    </location>
</feature>
<protein>
    <recommendedName>
        <fullName evidence="8">ABC3 transporter permease C-terminal domain-containing protein</fullName>
    </recommendedName>
</protein>
<evidence type="ECO:0000256" key="7">
    <source>
        <dbReference type="SAM" id="Phobius"/>
    </source>
</evidence>
<dbReference type="AlphaFoldDB" id="A0A383E3I5"/>
<dbReference type="GO" id="GO:0022857">
    <property type="term" value="F:transmembrane transporter activity"/>
    <property type="evidence" value="ECO:0007669"/>
    <property type="project" value="TreeGrafter"/>
</dbReference>
<evidence type="ECO:0000313" key="9">
    <source>
        <dbReference type="EMBL" id="SVE51397.1"/>
    </source>
</evidence>
<keyword evidence="3 7" id="KW-0812">Transmembrane</keyword>
<keyword evidence="5 7" id="KW-0472">Membrane</keyword>
<proteinExistence type="inferred from homology"/>
<evidence type="ECO:0000256" key="4">
    <source>
        <dbReference type="ARBA" id="ARBA00022989"/>
    </source>
</evidence>
<name>A0A383E3I5_9ZZZZ</name>
<feature type="transmembrane region" description="Helical" evidence="7">
    <location>
        <begin position="48"/>
        <end position="72"/>
    </location>
</feature>
<dbReference type="EMBL" id="UINC01222560">
    <property type="protein sequence ID" value="SVE51397.1"/>
    <property type="molecule type" value="Genomic_DNA"/>
</dbReference>
<feature type="domain" description="ABC3 transporter permease C-terminal" evidence="8">
    <location>
        <begin position="2"/>
        <end position="117"/>
    </location>
</feature>
<evidence type="ECO:0000256" key="5">
    <source>
        <dbReference type="ARBA" id="ARBA00023136"/>
    </source>
</evidence>
<keyword evidence="2" id="KW-1003">Cell membrane</keyword>
<evidence type="ECO:0000256" key="3">
    <source>
        <dbReference type="ARBA" id="ARBA00022692"/>
    </source>
</evidence>
<reference evidence="9" key="1">
    <citation type="submission" date="2018-05" db="EMBL/GenBank/DDBJ databases">
        <authorList>
            <person name="Lanie J.A."/>
            <person name="Ng W.-L."/>
            <person name="Kazmierczak K.M."/>
            <person name="Andrzejewski T.M."/>
            <person name="Davidsen T.M."/>
            <person name="Wayne K.J."/>
            <person name="Tettelin H."/>
            <person name="Glass J.I."/>
            <person name="Rusch D."/>
            <person name="Podicherti R."/>
            <person name="Tsui H.-C.T."/>
            <person name="Winkler M.E."/>
        </authorList>
    </citation>
    <scope>NUCLEOTIDE SEQUENCE</scope>
</reference>
<dbReference type="InterPro" id="IPR050250">
    <property type="entry name" value="Macrolide_Exporter_MacB"/>
</dbReference>
<dbReference type="PANTHER" id="PTHR30572">
    <property type="entry name" value="MEMBRANE COMPONENT OF TRANSPORTER-RELATED"/>
    <property type="match status" value="1"/>
</dbReference>
<accession>A0A383E3I5</accession>
<comment type="similarity">
    <text evidence="6">Belongs to the ABC-4 integral membrane protein family.</text>
</comment>
<evidence type="ECO:0000256" key="6">
    <source>
        <dbReference type="ARBA" id="ARBA00038076"/>
    </source>
</evidence>
<gene>
    <name evidence="9" type="ORF">METZ01_LOCUS504251</name>
</gene>
<evidence type="ECO:0000259" key="8">
    <source>
        <dbReference type="Pfam" id="PF02687"/>
    </source>
</evidence>
<dbReference type="InterPro" id="IPR003838">
    <property type="entry name" value="ABC3_permease_C"/>
</dbReference>
<dbReference type="GO" id="GO:0005886">
    <property type="term" value="C:plasma membrane"/>
    <property type="evidence" value="ECO:0007669"/>
    <property type="project" value="UniProtKB-SubCell"/>
</dbReference>
<dbReference type="Pfam" id="PF02687">
    <property type="entry name" value="FtsX"/>
    <property type="match status" value="1"/>
</dbReference>
<comment type="subcellular location">
    <subcellularLocation>
        <location evidence="1">Cell membrane</location>
        <topology evidence="1">Multi-pass membrane protein</topology>
    </subcellularLocation>
</comment>
<feature type="transmembrane region" description="Helical" evidence="7">
    <location>
        <begin position="93"/>
        <end position="119"/>
    </location>
</feature>
<evidence type="ECO:0000256" key="1">
    <source>
        <dbReference type="ARBA" id="ARBA00004651"/>
    </source>
</evidence>
<sequence length="136" mass="15066">YTVLVILVAFSVMNTQLMSVLERTHEFGVVMSLGVKPARLGWLVILETSLMGLAGLFLGVVTGAIVTLWFTYNGFSFPGMDQMAAQFNLPPRYFPQVTLLSLFAGPTIVFMGSLLSATYPALRLWWLRTVEAMRAL</sequence>
<keyword evidence="4 7" id="KW-1133">Transmembrane helix</keyword>